<organism evidence="2 3">
    <name type="scientific">Elizabethkingia occulta</name>
    <dbReference type="NCBI Taxonomy" id="1867263"/>
    <lineage>
        <taxon>Bacteria</taxon>
        <taxon>Pseudomonadati</taxon>
        <taxon>Bacteroidota</taxon>
        <taxon>Flavobacteriia</taxon>
        <taxon>Flavobacteriales</taxon>
        <taxon>Weeksellaceae</taxon>
        <taxon>Elizabethkingia</taxon>
    </lineage>
</organism>
<name>A0A1T3MMD5_9FLAO</name>
<dbReference type="Pfam" id="PF01370">
    <property type="entry name" value="Epimerase"/>
    <property type="match status" value="1"/>
</dbReference>
<feature type="domain" description="NAD-dependent epimerase/dehydratase" evidence="1">
    <location>
        <begin position="4"/>
        <end position="223"/>
    </location>
</feature>
<gene>
    <name evidence="2" type="ORF">BAZ10_00615</name>
</gene>
<accession>A0A1T3MMD5</accession>
<dbReference type="AlphaFoldDB" id="A0A1T3MMD5"/>
<dbReference type="EMBL" id="MAHX01000013">
    <property type="protein sequence ID" value="OPC65775.1"/>
    <property type="molecule type" value="Genomic_DNA"/>
</dbReference>
<evidence type="ECO:0000313" key="2">
    <source>
        <dbReference type="EMBL" id="OPC65775.1"/>
    </source>
</evidence>
<keyword evidence="3" id="KW-1185">Reference proteome</keyword>
<comment type="caution">
    <text evidence="2">The sequence shown here is derived from an EMBL/GenBank/DDBJ whole genome shotgun (WGS) entry which is preliminary data.</text>
</comment>
<dbReference type="InterPro" id="IPR036291">
    <property type="entry name" value="NAD(P)-bd_dom_sf"/>
</dbReference>
<dbReference type="InterPro" id="IPR051783">
    <property type="entry name" value="NAD(P)-dependent_oxidoreduct"/>
</dbReference>
<dbReference type="PANTHER" id="PTHR48079">
    <property type="entry name" value="PROTEIN YEEZ"/>
    <property type="match status" value="1"/>
</dbReference>
<protein>
    <submittedName>
        <fullName evidence="2">Dihydroflavonol 4-reductase</fullName>
    </submittedName>
</protein>
<reference evidence="2 3" key="1">
    <citation type="submission" date="2016-06" db="EMBL/GenBank/DDBJ databases">
        <title>Revisiting the taxonomy of the Elizabethkingia Genus based on Whole-Genome Sequencing, Optical Mapping, and MALDI-TOF.</title>
        <authorList>
            <person name="Nicholson A.C."/>
        </authorList>
    </citation>
    <scope>NUCLEOTIDE SEQUENCE [LARGE SCALE GENOMIC DNA]</scope>
    <source>
        <strain evidence="2 3">G4070</strain>
    </source>
</reference>
<evidence type="ECO:0000313" key="3">
    <source>
        <dbReference type="Proteomes" id="UP000190813"/>
    </source>
</evidence>
<dbReference type="Proteomes" id="UP000190813">
    <property type="component" value="Unassembled WGS sequence"/>
</dbReference>
<dbReference type="PANTHER" id="PTHR48079:SF6">
    <property type="entry name" value="NAD(P)-BINDING DOMAIN-CONTAINING PROTEIN-RELATED"/>
    <property type="match status" value="1"/>
</dbReference>
<dbReference type="SUPFAM" id="SSF51735">
    <property type="entry name" value="NAD(P)-binding Rossmann-fold domains"/>
    <property type="match status" value="1"/>
</dbReference>
<dbReference type="RefSeq" id="WP_078771398.1">
    <property type="nucleotide sequence ID" value="NZ_CBCSBR010000021.1"/>
</dbReference>
<dbReference type="InterPro" id="IPR001509">
    <property type="entry name" value="Epimerase_deHydtase"/>
</dbReference>
<proteinExistence type="predicted"/>
<sequence>MKNIFISGISGLLGTNLVNILLEQGYKVTGVIRNPDNFTGTRNENLTLLKGGLFDDYSAIFSVTDIVIHIAAETKQNILRYEEYYKTNFEATRHLYETAVKSDVKKFIFVSTANTSGFADSDGLGNEDKPMKFPFTKSFYALSKKAAEDYLLQQSNATETVIICPTFMLGAFDSKPSSGRIILMGLYKKVIFYPPGGKNFVYVKDVAQSIINAMTFAKNGEKYIACNENISYKDFFQKLNKINDQNPLMIKVPGFLLQLAGLFGDLLRRLNIKTDLCTPNMQSLCIENYYSNHKSTTELNVKYQPVEIAIKEASDYFKNDFRKH</sequence>
<dbReference type="GO" id="GO:0005737">
    <property type="term" value="C:cytoplasm"/>
    <property type="evidence" value="ECO:0007669"/>
    <property type="project" value="TreeGrafter"/>
</dbReference>
<evidence type="ECO:0000259" key="1">
    <source>
        <dbReference type="Pfam" id="PF01370"/>
    </source>
</evidence>
<dbReference type="GO" id="GO:0004029">
    <property type="term" value="F:aldehyde dehydrogenase (NAD+) activity"/>
    <property type="evidence" value="ECO:0007669"/>
    <property type="project" value="TreeGrafter"/>
</dbReference>
<dbReference type="Gene3D" id="3.40.50.720">
    <property type="entry name" value="NAD(P)-binding Rossmann-like Domain"/>
    <property type="match status" value="1"/>
</dbReference>